<keyword evidence="2" id="KW-1185">Reference proteome</keyword>
<protein>
    <submittedName>
        <fullName evidence="1">Uncharacterized protein</fullName>
    </submittedName>
</protein>
<evidence type="ECO:0000313" key="1">
    <source>
        <dbReference type="EMBL" id="KAI8573229.1"/>
    </source>
</evidence>
<dbReference type="Proteomes" id="UP001062846">
    <property type="component" value="Chromosome 1"/>
</dbReference>
<gene>
    <name evidence="1" type="ORF">RHMOL_Rhmol01G0262500</name>
</gene>
<accession>A0ACC0Q6Y2</accession>
<organism evidence="1 2">
    <name type="scientific">Rhododendron molle</name>
    <name type="common">Chinese azalea</name>
    <name type="synonym">Azalea mollis</name>
    <dbReference type="NCBI Taxonomy" id="49168"/>
    <lineage>
        <taxon>Eukaryota</taxon>
        <taxon>Viridiplantae</taxon>
        <taxon>Streptophyta</taxon>
        <taxon>Embryophyta</taxon>
        <taxon>Tracheophyta</taxon>
        <taxon>Spermatophyta</taxon>
        <taxon>Magnoliopsida</taxon>
        <taxon>eudicotyledons</taxon>
        <taxon>Gunneridae</taxon>
        <taxon>Pentapetalae</taxon>
        <taxon>asterids</taxon>
        <taxon>Ericales</taxon>
        <taxon>Ericaceae</taxon>
        <taxon>Ericoideae</taxon>
        <taxon>Rhodoreae</taxon>
        <taxon>Rhododendron</taxon>
    </lineage>
</organism>
<sequence length="87" mass="10332">MNMVDYPSNCQHQYTPHLLMYRTTLDSVVSDYQVRWMKGTIINIHGFLINVDFQDWTIRLLYTTGVANEHFSNLWCNTMQLKMLISN</sequence>
<comment type="caution">
    <text evidence="1">The sequence shown here is derived from an EMBL/GenBank/DDBJ whole genome shotgun (WGS) entry which is preliminary data.</text>
</comment>
<proteinExistence type="predicted"/>
<name>A0ACC0Q6Y2_RHOML</name>
<reference evidence="1" key="1">
    <citation type="submission" date="2022-02" db="EMBL/GenBank/DDBJ databases">
        <title>Plant Genome Project.</title>
        <authorList>
            <person name="Zhang R.-G."/>
        </authorList>
    </citation>
    <scope>NUCLEOTIDE SEQUENCE</scope>
    <source>
        <strain evidence="1">AT1</strain>
    </source>
</reference>
<dbReference type="EMBL" id="CM046388">
    <property type="protein sequence ID" value="KAI8573229.1"/>
    <property type="molecule type" value="Genomic_DNA"/>
</dbReference>
<evidence type="ECO:0000313" key="2">
    <source>
        <dbReference type="Proteomes" id="UP001062846"/>
    </source>
</evidence>